<proteinExistence type="predicted"/>
<gene>
    <name evidence="1" type="ORF">CR513_46146</name>
</gene>
<evidence type="ECO:0000313" key="1">
    <source>
        <dbReference type="EMBL" id="RDX74142.1"/>
    </source>
</evidence>
<evidence type="ECO:0000313" key="2">
    <source>
        <dbReference type="Proteomes" id="UP000257109"/>
    </source>
</evidence>
<name>A0A371F775_MUCPR</name>
<sequence length="357" mass="40581">MLQWYFFRSRKYKSKTGKPKSVRGGCLGIPTHFGISDPQRSGYWSSVSAVSDSASAETSQYSIPQVLRHLTSHRITIVDTVSLRKIDLGPKAESISTQKEHLDLVEAKSISTQADEGQDQDLGSWKLSEVITRYSRCTPVDGNLNVWPSLVHHYRPSKAISEAESVRLHRVHPKPSQSDSIASKSALSRDHVGFVSTKTNRTSLCRERVTLTILTMGNPRHLEEGMGLLLREKQSNTHTGPSTYTFYSKTTKFTSHLFVPWCFRKCLVNRGVRMTRKRNSISLHLFDHQIEKTLNRIRKSKNMHIGHSSNNLSLIPKTNHFEINPDFANNPLFEPEPMEDNNRTLKELAMPDVLYQP</sequence>
<accession>A0A371F775</accession>
<dbReference type="AlphaFoldDB" id="A0A371F775"/>
<comment type="caution">
    <text evidence="1">The sequence shown here is derived from an EMBL/GenBank/DDBJ whole genome shotgun (WGS) entry which is preliminary data.</text>
</comment>
<keyword evidence="2" id="KW-1185">Reference proteome</keyword>
<organism evidence="1 2">
    <name type="scientific">Mucuna pruriens</name>
    <name type="common">Velvet bean</name>
    <name type="synonym">Dolichos pruriens</name>
    <dbReference type="NCBI Taxonomy" id="157652"/>
    <lineage>
        <taxon>Eukaryota</taxon>
        <taxon>Viridiplantae</taxon>
        <taxon>Streptophyta</taxon>
        <taxon>Embryophyta</taxon>
        <taxon>Tracheophyta</taxon>
        <taxon>Spermatophyta</taxon>
        <taxon>Magnoliopsida</taxon>
        <taxon>eudicotyledons</taxon>
        <taxon>Gunneridae</taxon>
        <taxon>Pentapetalae</taxon>
        <taxon>rosids</taxon>
        <taxon>fabids</taxon>
        <taxon>Fabales</taxon>
        <taxon>Fabaceae</taxon>
        <taxon>Papilionoideae</taxon>
        <taxon>50 kb inversion clade</taxon>
        <taxon>NPAAA clade</taxon>
        <taxon>indigoferoid/millettioid clade</taxon>
        <taxon>Phaseoleae</taxon>
        <taxon>Mucuna</taxon>
    </lineage>
</organism>
<dbReference type="EMBL" id="QJKJ01010273">
    <property type="protein sequence ID" value="RDX74142.1"/>
    <property type="molecule type" value="Genomic_DNA"/>
</dbReference>
<feature type="non-terminal residue" evidence="1">
    <location>
        <position position="1"/>
    </location>
</feature>
<protein>
    <submittedName>
        <fullName evidence="1">Uncharacterized protein</fullName>
    </submittedName>
</protein>
<reference evidence="1" key="1">
    <citation type="submission" date="2018-05" db="EMBL/GenBank/DDBJ databases">
        <title>Draft genome of Mucuna pruriens seed.</title>
        <authorList>
            <person name="Nnadi N.E."/>
            <person name="Vos R."/>
            <person name="Hasami M.H."/>
            <person name="Devisetty U.K."/>
            <person name="Aguiy J.C."/>
        </authorList>
    </citation>
    <scope>NUCLEOTIDE SEQUENCE [LARGE SCALE GENOMIC DNA]</scope>
    <source>
        <strain evidence="1">JCA_2017</strain>
    </source>
</reference>
<dbReference type="Proteomes" id="UP000257109">
    <property type="component" value="Unassembled WGS sequence"/>
</dbReference>